<evidence type="ECO:0000313" key="2">
    <source>
        <dbReference type="Proteomes" id="UP000198372"/>
    </source>
</evidence>
<dbReference type="OrthoDB" id="10021397at2759"/>
<name>A0A238FJM3_9BASI</name>
<sequence>MLLRYSMIIGRAISDVGAAGIFTSMMLQLGSLAQVTRLEDRPRLFGFSGPSSVFRPSLSPSLMVLTEHSS</sequence>
<dbReference type="AlphaFoldDB" id="A0A238FJM3"/>
<dbReference type="EMBL" id="FMSP01000019">
    <property type="protein sequence ID" value="SCV73982.1"/>
    <property type="molecule type" value="Genomic_DNA"/>
</dbReference>
<protein>
    <submittedName>
        <fullName evidence="1">BQ2448_6412 protein</fullName>
    </submittedName>
</protein>
<organism evidence="1 2">
    <name type="scientific">Microbotryum intermedium</name>
    <dbReference type="NCBI Taxonomy" id="269621"/>
    <lineage>
        <taxon>Eukaryota</taxon>
        <taxon>Fungi</taxon>
        <taxon>Dikarya</taxon>
        <taxon>Basidiomycota</taxon>
        <taxon>Pucciniomycotina</taxon>
        <taxon>Microbotryomycetes</taxon>
        <taxon>Microbotryales</taxon>
        <taxon>Microbotryaceae</taxon>
        <taxon>Microbotryum</taxon>
    </lineage>
</organism>
<proteinExistence type="predicted"/>
<evidence type="ECO:0000313" key="1">
    <source>
        <dbReference type="EMBL" id="SCV73982.1"/>
    </source>
</evidence>
<accession>A0A238FJM3</accession>
<keyword evidence="2" id="KW-1185">Reference proteome</keyword>
<dbReference type="Proteomes" id="UP000198372">
    <property type="component" value="Unassembled WGS sequence"/>
</dbReference>
<reference evidence="2" key="1">
    <citation type="submission" date="2016-09" db="EMBL/GenBank/DDBJ databases">
        <authorList>
            <person name="Jeantristanb JTB J.-T."/>
            <person name="Ricardo R."/>
        </authorList>
    </citation>
    <scope>NUCLEOTIDE SEQUENCE [LARGE SCALE GENOMIC DNA]</scope>
</reference>
<gene>
    <name evidence="1" type="ORF">BQ2448_6412</name>
</gene>